<evidence type="ECO:0000313" key="1">
    <source>
        <dbReference type="EMBL" id="GFY62569.1"/>
    </source>
</evidence>
<dbReference type="Proteomes" id="UP000886998">
    <property type="component" value="Unassembled WGS sequence"/>
</dbReference>
<proteinExistence type="predicted"/>
<dbReference type="AlphaFoldDB" id="A0A8X7C981"/>
<comment type="caution">
    <text evidence="1">The sequence shown here is derived from an EMBL/GenBank/DDBJ whole genome shotgun (WGS) entry which is preliminary data.</text>
</comment>
<name>A0A8X7C981_9ARAC</name>
<gene>
    <name evidence="1" type="ORF">TNIN_142441</name>
</gene>
<accession>A0A8X7C981</accession>
<sequence>MQCIRADLCLVADTRGDRGRMDHSAINARDNPLNVSERGRKCVFNPLENAVPGADSCRNVSEDWIVRSMQQLDGGERVVNNGAIKKSIL</sequence>
<reference evidence="1" key="1">
    <citation type="submission" date="2020-08" db="EMBL/GenBank/DDBJ databases">
        <title>Multicomponent nature underlies the extraordinary mechanical properties of spider dragline silk.</title>
        <authorList>
            <person name="Kono N."/>
            <person name="Nakamura H."/>
            <person name="Mori M."/>
            <person name="Yoshida Y."/>
            <person name="Ohtoshi R."/>
            <person name="Malay A.D."/>
            <person name="Moran D.A.P."/>
            <person name="Tomita M."/>
            <person name="Numata K."/>
            <person name="Arakawa K."/>
        </authorList>
    </citation>
    <scope>NUCLEOTIDE SEQUENCE</scope>
</reference>
<evidence type="ECO:0000313" key="2">
    <source>
        <dbReference type="Proteomes" id="UP000886998"/>
    </source>
</evidence>
<organism evidence="1 2">
    <name type="scientific">Trichonephila inaurata madagascariensis</name>
    <dbReference type="NCBI Taxonomy" id="2747483"/>
    <lineage>
        <taxon>Eukaryota</taxon>
        <taxon>Metazoa</taxon>
        <taxon>Ecdysozoa</taxon>
        <taxon>Arthropoda</taxon>
        <taxon>Chelicerata</taxon>
        <taxon>Arachnida</taxon>
        <taxon>Araneae</taxon>
        <taxon>Araneomorphae</taxon>
        <taxon>Entelegynae</taxon>
        <taxon>Araneoidea</taxon>
        <taxon>Nephilidae</taxon>
        <taxon>Trichonephila</taxon>
        <taxon>Trichonephila inaurata</taxon>
    </lineage>
</organism>
<keyword evidence="2" id="KW-1185">Reference proteome</keyword>
<protein>
    <submittedName>
        <fullName evidence="1">Uncharacterized protein</fullName>
    </submittedName>
</protein>
<dbReference type="EMBL" id="BMAV01014295">
    <property type="protein sequence ID" value="GFY62569.1"/>
    <property type="molecule type" value="Genomic_DNA"/>
</dbReference>